<name>A0A1B6CTP9_9HEMI</name>
<feature type="compositionally biased region" description="Polar residues" evidence="1">
    <location>
        <begin position="190"/>
        <end position="206"/>
    </location>
</feature>
<sequence length="703" mass="75891">MSAMSASPVKPVLPPGVPSTTVNAPVPPSPPKSMPLPPSLTVTPNKPANMNHSVMPLSLISEHKNIPVGYPLPLQSQQQSSVPPSVQPLPRTVEKPRELAAPGILPISIVRPTSNGMEGLKSITCIPSPLPTPVPAATPTLTPIPIPITTPLPMPPVNLNPHVEQSMIPSLQVSLKPELVPSNTLPPPQDNQATDKSMNKSDTPSSVKVPDATPAQSNNTATEVHPITPMMTAPSVPLANNTCPEVLNSSVSTAGAPMPPTLPSTTTSLPTTATDLTTSQGSALPVTATSQGSAPPITATSQSTSVTMPTPADPPKSEAITVKARSESSLPKPELKVATIIPRGSKRKRETKPAPAPLPVSNKKETTNSSDERKSKRVRLPTQPYQSPLPELNIIAKLNKPTPVKAIDDKLIIFYKNEFLAVRNADGGFYVCQALQNIYKSSPRIRIRWLSQQEDNLYSPDFYDQTDFDCILTNLNLERVDKEKFRLPIIEQHRTESILKRALDVEKGVSEKPPVTEEHPDGLDLSLYRDESQLKKSAAKSRSKGSTSVKKSEEPIKETDKSEDDEKEDDEDDEEDEPLVKRNDNDNKKKKQSSAPKTSKKKKKPAKKKKPPPTKKAAPVSAPAVKKTVAPPTKKKVTPSIETRMAPKRKASVASATQPLEKRSKKPETSSQASDRSSKTRSAGVVGATKTRPDRRTAAKSRK</sequence>
<feature type="region of interest" description="Disordered" evidence="1">
    <location>
        <begin position="1"/>
        <end position="49"/>
    </location>
</feature>
<feature type="compositionally biased region" description="Basic residues" evidence="1">
    <location>
        <begin position="588"/>
        <end position="613"/>
    </location>
</feature>
<feature type="compositionally biased region" description="Basic and acidic residues" evidence="1">
    <location>
        <begin position="578"/>
        <end position="587"/>
    </location>
</feature>
<feature type="region of interest" description="Disordered" evidence="1">
    <location>
        <begin position="178"/>
        <end position="236"/>
    </location>
</feature>
<feature type="compositionally biased region" description="Basic and acidic residues" evidence="1">
    <location>
        <begin position="550"/>
        <end position="560"/>
    </location>
</feature>
<feature type="compositionally biased region" description="Low complexity" evidence="1">
    <location>
        <begin position="615"/>
        <end position="632"/>
    </location>
</feature>
<dbReference type="EMBL" id="GEDC01020448">
    <property type="protein sequence ID" value="JAS16850.1"/>
    <property type="molecule type" value="Transcribed_RNA"/>
</dbReference>
<feature type="compositionally biased region" description="Low complexity" evidence="1">
    <location>
        <begin position="263"/>
        <end position="279"/>
    </location>
</feature>
<dbReference type="PANTHER" id="PTHR48125:SF10">
    <property type="entry name" value="OS12G0136300 PROTEIN"/>
    <property type="match status" value="1"/>
</dbReference>
<feature type="compositionally biased region" description="Acidic residues" evidence="1">
    <location>
        <begin position="561"/>
        <end position="577"/>
    </location>
</feature>
<proteinExistence type="predicted"/>
<evidence type="ECO:0000256" key="1">
    <source>
        <dbReference type="SAM" id="MobiDB-lite"/>
    </source>
</evidence>
<dbReference type="PANTHER" id="PTHR48125">
    <property type="entry name" value="LP07818P1"/>
    <property type="match status" value="1"/>
</dbReference>
<feature type="compositionally biased region" description="Polar residues" evidence="1">
    <location>
        <begin position="287"/>
        <end position="308"/>
    </location>
</feature>
<organism evidence="2">
    <name type="scientific">Clastoptera arizonana</name>
    <name type="common">Arizona spittle bug</name>
    <dbReference type="NCBI Taxonomy" id="38151"/>
    <lineage>
        <taxon>Eukaryota</taxon>
        <taxon>Metazoa</taxon>
        <taxon>Ecdysozoa</taxon>
        <taxon>Arthropoda</taxon>
        <taxon>Hexapoda</taxon>
        <taxon>Insecta</taxon>
        <taxon>Pterygota</taxon>
        <taxon>Neoptera</taxon>
        <taxon>Paraneoptera</taxon>
        <taxon>Hemiptera</taxon>
        <taxon>Auchenorrhyncha</taxon>
        <taxon>Cercopoidea</taxon>
        <taxon>Clastopteridae</taxon>
        <taxon>Clastoptera</taxon>
    </lineage>
</organism>
<reference evidence="2" key="1">
    <citation type="submission" date="2015-12" db="EMBL/GenBank/DDBJ databases">
        <title>De novo transcriptome assembly of four potential Pierce s Disease insect vectors from Arizona vineyards.</title>
        <authorList>
            <person name="Tassone E.E."/>
        </authorList>
    </citation>
    <scope>NUCLEOTIDE SEQUENCE</scope>
</reference>
<gene>
    <name evidence="2" type="ORF">g.39325</name>
</gene>
<feature type="region of interest" description="Disordered" evidence="1">
    <location>
        <begin position="534"/>
        <end position="703"/>
    </location>
</feature>
<protein>
    <submittedName>
        <fullName evidence="2">Uncharacterized protein</fullName>
    </submittedName>
</protein>
<feature type="compositionally biased region" description="Basic and acidic residues" evidence="1">
    <location>
        <begin position="362"/>
        <end position="374"/>
    </location>
</feature>
<dbReference type="AlphaFoldDB" id="A0A1B6CTP9"/>
<feature type="region of interest" description="Disordered" evidence="1">
    <location>
        <begin position="249"/>
        <end position="383"/>
    </location>
</feature>
<evidence type="ECO:0000313" key="2">
    <source>
        <dbReference type="EMBL" id="JAS16850.1"/>
    </source>
</evidence>
<accession>A0A1B6CTP9</accession>
<feature type="compositionally biased region" description="Pro residues" evidence="1">
    <location>
        <begin position="25"/>
        <end position="38"/>
    </location>
</feature>